<dbReference type="Proteomes" id="UP001221757">
    <property type="component" value="Unassembled WGS sequence"/>
</dbReference>
<dbReference type="EMBL" id="JARKIE010000033">
    <property type="protein sequence ID" value="KAJ7696713.1"/>
    <property type="molecule type" value="Genomic_DNA"/>
</dbReference>
<dbReference type="AlphaFoldDB" id="A0AAD7DPM4"/>
<organism evidence="2 3">
    <name type="scientific">Mycena rosella</name>
    <name type="common">Pink bonnet</name>
    <name type="synonym">Agaricus rosellus</name>
    <dbReference type="NCBI Taxonomy" id="1033263"/>
    <lineage>
        <taxon>Eukaryota</taxon>
        <taxon>Fungi</taxon>
        <taxon>Dikarya</taxon>
        <taxon>Basidiomycota</taxon>
        <taxon>Agaricomycotina</taxon>
        <taxon>Agaricomycetes</taxon>
        <taxon>Agaricomycetidae</taxon>
        <taxon>Agaricales</taxon>
        <taxon>Marasmiineae</taxon>
        <taxon>Mycenaceae</taxon>
        <taxon>Mycena</taxon>
    </lineage>
</organism>
<name>A0AAD7DPM4_MYCRO</name>
<feature type="region of interest" description="Disordered" evidence="1">
    <location>
        <begin position="1"/>
        <end position="40"/>
    </location>
</feature>
<comment type="caution">
    <text evidence="2">The sequence shown here is derived from an EMBL/GenBank/DDBJ whole genome shotgun (WGS) entry which is preliminary data.</text>
</comment>
<keyword evidence="3" id="KW-1185">Reference proteome</keyword>
<protein>
    <submittedName>
        <fullName evidence="2">Uncharacterized protein</fullName>
    </submittedName>
</protein>
<reference evidence="2" key="1">
    <citation type="submission" date="2023-03" db="EMBL/GenBank/DDBJ databases">
        <title>Massive genome expansion in bonnet fungi (Mycena s.s.) driven by repeated elements and novel gene families across ecological guilds.</title>
        <authorList>
            <consortium name="Lawrence Berkeley National Laboratory"/>
            <person name="Harder C.B."/>
            <person name="Miyauchi S."/>
            <person name="Viragh M."/>
            <person name="Kuo A."/>
            <person name="Thoen E."/>
            <person name="Andreopoulos B."/>
            <person name="Lu D."/>
            <person name="Skrede I."/>
            <person name="Drula E."/>
            <person name="Henrissat B."/>
            <person name="Morin E."/>
            <person name="Kohler A."/>
            <person name="Barry K."/>
            <person name="LaButti K."/>
            <person name="Morin E."/>
            <person name="Salamov A."/>
            <person name="Lipzen A."/>
            <person name="Mereny Z."/>
            <person name="Hegedus B."/>
            <person name="Baldrian P."/>
            <person name="Stursova M."/>
            <person name="Weitz H."/>
            <person name="Taylor A."/>
            <person name="Grigoriev I.V."/>
            <person name="Nagy L.G."/>
            <person name="Martin F."/>
            <person name="Kauserud H."/>
        </authorList>
    </citation>
    <scope>NUCLEOTIDE SEQUENCE</scope>
    <source>
        <strain evidence="2">CBHHK067</strain>
    </source>
</reference>
<evidence type="ECO:0000313" key="3">
    <source>
        <dbReference type="Proteomes" id="UP001221757"/>
    </source>
</evidence>
<gene>
    <name evidence="2" type="ORF">B0H17DRAFT_1177803</name>
</gene>
<proteinExistence type="predicted"/>
<accession>A0AAD7DPM4</accession>
<evidence type="ECO:0000256" key="1">
    <source>
        <dbReference type="SAM" id="MobiDB-lite"/>
    </source>
</evidence>
<feature type="compositionally biased region" description="Basic and acidic residues" evidence="1">
    <location>
        <begin position="14"/>
        <end position="31"/>
    </location>
</feature>
<evidence type="ECO:0000313" key="2">
    <source>
        <dbReference type="EMBL" id="KAJ7696713.1"/>
    </source>
</evidence>
<sequence length="238" mass="24487">MGRGVWVASAGVPGRERGGGRGRGEGGERRRSAGSPQGRAWGWLEGRSVAACSEWWLVKTLADAYPNEGCEGEELRVGGSRLGTCTRGRAKMRLAAGKDVRATSTLTTAGKGRQVQRGGGTAELGSASVRSLARVVCGRVGGTGCGCAGWPSKRRGERRWTRRRALLIAVGVCVDRRAVWRGVRVFAVTCDGRGGCGGHAADACEAGGHGHGRAAGGGQARGKRQGAAVIPSAARALA</sequence>